<proteinExistence type="inferred from homology"/>
<dbReference type="RefSeq" id="WP_259201182.1">
    <property type="nucleotide sequence ID" value="NZ_JANUXY010000016.1"/>
</dbReference>
<reference evidence="10 11" key="1">
    <citation type="journal article" date="2023" name="Int. J. Syst. Evol. Microbiol.">
        <title>Streptococcus sciuri sp. nov., Staphylococcus marylandisciuri sp. nov. and Staphylococcus americanisciuri sp. nov., isolated from faeces of eastern grey squirrel (Sciurus carolinensis).</title>
        <authorList>
            <person name="Volokhov D.V."/>
            <person name="Zagorodnyaya T.A."/>
            <person name="Furtak V.A."/>
            <person name="Nattanmai G."/>
            <person name="Randall L."/>
            <person name="Jose S."/>
            <person name="Gao Y."/>
            <person name="Eisenberg T."/>
            <person name="Delmonte P."/>
            <person name="Blom J."/>
            <person name="Mitchell K.K."/>
        </authorList>
    </citation>
    <scope>NUCLEOTIDE SEQUENCE [LARGE SCALE GENOMIC DNA]</scope>
    <source>
        <strain evidence="10 11">GRT3</strain>
    </source>
</reference>
<comment type="pathway">
    <text evidence="7">Protein modification; protein glycosylation.</text>
</comment>
<dbReference type="SUPFAM" id="SSF53756">
    <property type="entry name" value="UDP-Glycosyltransferase/glycogen phosphorylase"/>
    <property type="match status" value="1"/>
</dbReference>
<gene>
    <name evidence="7 10" type="primary">gtfA</name>
    <name evidence="10" type="ORF">NXS11_10745</name>
</gene>
<keyword evidence="6 7" id="KW-0472">Membrane</keyword>
<evidence type="ECO:0000256" key="1">
    <source>
        <dbReference type="ARBA" id="ARBA00022475"/>
    </source>
</evidence>
<comment type="function">
    <text evidence="7">Required for polymorphic O-glycosylation of the serine-rich repeat protein in this bacteria. Catalyzes the first step in glycosylation by transferring N-acetylglucosamine from UDP-GlcNAc to serine residues in the substrate protein. Part of the accessory SecA2/SecY2 system specifically required to export serine-rich repeat cell wall proteins usually encoded upstream in the same operon.</text>
</comment>
<evidence type="ECO:0000259" key="8">
    <source>
        <dbReference type="Pfam" id="PF00534"/>
    </source>
</evidence>
<protein>
    <recommendedName>
        <fullName evidence="7">UDP-N-acetylglucosamine--peptide N-acetylglucosaminyltransferase GtfA subunit</fullName>
        <ecNumber evidence="7">2.4.1.-</ecNumber>
    </recommendedName>
    <alternativeName>
        <fullName evidence="7">Glycosyltransferase GtfA</fullName>
    </alternativeName>
</protein>
<sequence>MIIYNINFGIGWASSGVEYAQSYRAQLLRGLNIPMKFVFLEFINNENIQTLTENIGFQDDEVIWLYQYFTDIPIAPTTYTVSDIIESVAEPIVEVIDEGKVRRLFLNDKQDFITCYLKNEGSEIVDRAEFVVNGMLVRKDYYSYVRTYSEYYAPKDNAAKLYMRHFYNEDGSVAYTEHIDGETNLYAFPDQKFYSREAFVAYFIQQLNILAEDIIILDRATDVGQAILQNAGEGKIGVVVHAEHFSEHAMDEYHILWNNYYEYQFENHKEIDFFITATDRQNEILTAQFRKYYDATPRIVTIPVGSVHELKHPKTQRRPYAMISASRLATEKHVDWLVRAAIIAKRSVPELQFDIYGEGGQKEVLQNLIDQHQAHDYIHLKGHVNLDDVYVDYQLFVSASTSEGFGLTLLEAVGSGLGMIGFDVNYGNPTFIRDQKNGYLIPIDVKEESTNTIVERYARQIVQFFNQGPKQPHRMSYELARPYLTPDIQQKWQDLIEEMTQHAIV</sequence>
<comment type="caution">
    <text evidence="10">The sequence shown here is derived from an EMBL/GenBank/DDBJ whole genome shotgun (WGS) entry which is preliminary data.</text>
</comment>
<comment type="subunit">
    <text evidence="7">Forms a heterotetramer with 2 subunits each of GtfA and GtfB. Part of the accessory SecA2/SecY2 protein translocation apparatus.</text>
</comment>
<evidence type="ECO:0000256" key="7">
    <source>
        <dbReference type="HAMAP-Rule" id="MF_01472"/>
    </source>
</evidence>
<dbReference type="Pfam" id="PF00534">
    <property type="entry name" value="Glycos_transf_1"/>
    <property type="match status" value="1"/>
</dbReference>
<dbReference type="Proteomes" id="UP001205609">
    <property type="component" value="Unassembled WGS sequence"/>
</dbReference>
<dbReference type="InterPro" id="IPR001296">
    <property type="entry name" value="Glyco_trans_1"/>
</dbReference>
<dbReference type="InterPro" id="IPR054396">
    <property type="entry name" value="GtfA_EBD"/>
</dbReference>
<comment type="similarity">
    <text evidence="7">Belongs to the glycosyltransferase group 1 family. Glycosyltransferase 4 subfamily.</text>
</comment>
<evidence type="ECO:0000259" key="9">
    <source>
        <dbReference type="Pfam" id="PF22145"/>
    </source>
</evidence>
<dbReference type="Pfam" id="PF22145">
    <property type="entry name" value="GtfA_EBD"/>
    <property type="match status" value="1"/>
</dbReference>
<keyword evidence="3 7" id="KW-0328">Glycosyltransferase</keyword>
<feature type="binding site" evidence="7">
    <location>
        <begin position="403"/>
        <end position="406"/>
    </location>
    <ligand>
        <name>N-acetyl-D-glucosamine</name>
        <dbReference type="ChEBI" id="CHEBI:506227"/>
    </ligand>
</feature>
<keyword evidence="11" id="KW-1185">Reference proteome</keyword>
<keyword evidence="4 7" id="KW-0808">Transferase</keyword>
<keyword evidence="5 7" id="KW-0547">Nucleotide-binding</keyword>
<dbReference type="EMBL" id="JANUXY010000016">
    <property type="protein sequence ID" value="MCS4487338.1"/>
    <property type="molecule type" value="Genomic_DNA"/>
</dbReference>
<feature type="binding site" evidence="7">
    <location>
        <position position="241"/>
    </location>
    <ligand>
        <name>N-acetyl-D-glucosamine</name>
        <dbReference type="ChEBI" id="CHEBI:506227"/>
    </ligand>
</feature>
<evidence type="ECO:0000256" key="6">
    <source>
        <dbReference type="ARBA" id="ARBA00023136"/>
    </source>
</evidence>
<comment type="catalytic activity">
    <reaction evidence="7">
        <text>L-seryl-[protein] + UDP-N-acetyl-alpha-D-glucosamine = 3-O-[N-acetyl-alpha-D-glucosaminyl]-L-seryl-[protein] + UDP + H(+)</text>
        <dbReference type="Rhea" id="RHEA:59872"/>
        <dbReference type="Rhea" id="RHEA-COMP:9863"/>
        <dbReference type="Rhea" id="RHEA-COMP:15471"/>
        <dbReference type="ChEBI" id="CHEBI:15378"/>
        <dbReference type="ChEBI" id="CHEBI:29999"/>
        <dbReference type="ChEBI" id="CHEBI:57705"/>
        <dbReference type="ChEBI" id="CHEBI:58223"/>
        <dbReference type="ChEBI" id="CHEBI:143279"/>
    </reaction>
</comment>
<accession>A0ABT2F4F9</accession>
<keyword evidence="1 7" id="KW-1003">Cell membrane</keyword>
<dbReference type="CDD" id="cd04949">
    <property type="entry name" value="GT4_GtfA-like"/>
    <property type="match status" value="1"/>
</dbReference>
<organism evidence="10 11">
    <name type="scientific">Staphylococcus americanisciuri</name>
    <dbReference type="NCBI Taxonomy" id="2973940"/>
    <lineage>
        <taxon>Bacteria</taxon>
        <taxon>Bacillati</taxon>
        <taxon>Bacillota</taxon>
        <taxon>Bacilli</taxon>
        <taxon>Bacillales</taxon>
        <taxon>Staphylococcaceae</taxon>
        <taxon>Staphylococcus</taxon>
    </lineage>
</organism>
<evidence type="ECO:0000256" key="4">
    <source>
        <dbReference type="ARBA" id="ARBA00022679"/>
    </source>
</evidence>
<evidence type="ECO:0000256" key="5">
    <source>
        <dbReference type="ARBA" id="ARBA00022741"/>
    </source>
</evidence>
<evidence type="ECO:0000256" key="3">
    <source>
        <dbReference type="ARBA" id="ARBA00022676"/>
    </source>
</evidence>
<feature type="binding site" evidence="7">
    <location>
        <begin position="383"/>
        <end position="384"/>
    </location>
    <ligand>
        <name>UDP</name>
        <dbReference type="ChEBI" id="CHEBI:58223"/>
    </ligand>
</feature>
<evidence type="ECO:0000313" key="11">
    <source>
        <dbReference type="Proteomes" id="UP001205609"/>
    </source>
</evidence>
<evidence type="ECO:0000313" key="10">
    <source>
        <dbReference type="EMBL" id="MCS4487338.1"/>
    </source>
</evidence>
<feature type="domain" description="Glycosyl transferase family 1" evidence="8">
    <location>
        <begin position="318"/>
        <end position="446"/>
    </location>
</feature>
<name>A0ABT2F4F9_9STAP</name>
<dbReference type="NCBIfam" id="TIGR02918">
    <property type="entry name" value="accessory Sec system glycosyltransferase GtfA"/>
    <property type="match status" value="1"/>
</dbReference>
<dbReference type="InterPro" id="IPR014267">
    <property type="entry name" value="GtfA"/>
</dbReference>
<keyword evidence="2 7" id="KW-0963">Cytoplasm</keyword>
<feature type="binding site" evidence="7">
    <location>
        <begin position="16"/>
        <end position="19"/>
    </location>
    <ligand>
        <name>UDP</name>
        <dbReference type="ChEBI" id="CHEBI:58223"/>
    </ligand>
</feature>
<dbReference type="HAMAP" id="MF_01472">
    <property type="entry name" value="GtfA"/>
    <property type="match status" value="1"/>
</dbReference>
<dbReference type="Gene3D" id="3.40.50.2000">
    <property type="entry name" value="Glycogen Phosphorylase B"/>
    <property type="match status" value="2"/>
</dbReference>
<comment type="subcellular location">
    <subcellularLocation>
        <location evidence="7">Cytoplasm</location>
    </subcellularLocation>
    <subcellularLocation>
        <location evidence="7">Cell membrane</location>
        <topology evidence="7">Peripheral membrane protein</topology>
    </subcellularLocation>
    <text evidence="7">Cell membrane association requires GtfB.</text>
</comment>
<dbReference type="EC" id="2.4.1.-" evidence="7"/>
<dbReference type="PANTHER" id="PTHR12526:SF629">
    <property type="entry name" value="TEICHURONIC ACID BIOSYNTHESIS GLYCOSYLTRANSFERASE TUAH-RELATED"/>
    <property type="match status" value="1"/>
</dbReference>
<feature type="domain" description="GtfA extended beta-sheet meander" evidence="9">
    <location>
        <begin position="97"/>
        <end position="190"/>
    </location>
</feature>
<evidence type="ECO:0000256" key="2">
    <source>
        <dbReference type="ARBA" id="ARBA00022490"/>
    </source>
</evidence>
<dbReference type="PANTHER" id="PTHR12526">
    <property type="entry name" value="GLYCOSYLTRANSFERASE"/>
    <property type="match status" value="1"/>
</dbReference>